<evidence type="ECO:0000313" key="7">
    <source>
        <dbReference type="EMBL" id="TMQ65744.1"/>
    </source>
</evidence>
<evidence type="ECO:0000256" key="5">
    <source>
        <dbReference type="ARBA" id="ARBA00023136"/>
    </source>
</evidence>
<dbReference type="Pfam" id="PF03279">
    <property type="entry name" value="Lip_A_acyltrans"/>
    <property type="match status" value="1"/>
</dbReference>
<evidence type="ECO:0000256" key="4">
    <source>
        <dbReference type="ARBA" id="ARBA00022679"/>
    </source>
</evidence>
<comment type="subcellular location">
    <subcellularLocation>
        <location evidence="1">Cell inner membrane</location>
    </subcellularLocation>
</comment>
<reference evidence="7 8" key="1">
    <citation type="journal article" date="2019" name="Nat. Microbiol.">
        <title>Mediterranean grassland soil C-N compound turnover is dependent on rainfall and depth, and is mediated by genomically divergent microorganisms.</title>
        <authorList>
            <person name="Diamond S."/>
            <person name="Andeer P.F."/>
            <person name="Li Z."/>
            <person name="Crits-Christoph A."/>
            <person name="Burstein D."/>
            <person name="Anantharaman K."/>
            <person name="Lane K.R."/>
            <person name="Thomas B.C."/>
            <person name="Pan C."/>
            <person name="Northen T.R."/>
            <person name="Banfield J.F."/>
        </authorList>
    </citation>
    <scope>NUCLEOTIDE SEQUENCE [LARGE SCALE GENOMIC DNA]</scope>
    <source>
        <strain evidence="7">WS_8</strain>
    </source>
</reference>
<organism evidence="7 8">
    <name type="scientific">Eiseniibacteriota bacterium</name>
    <dbReference type="NCBI Taxonomy" id="2212470"/>
    <lineage>
        <taxon>Bacteria</taxon>
        <taxon>Candidatus Eiseniibacteriota</taxon>
    </lineage>
</organism>
<dbReference type="GO" id="GO:0009247">
    <property type="term" value="P:glycolipid biosynthetic process"/>
    <property type="evidence" value="ECO:0007669"/>
    <property type="project" value="UniProtKB-ARBA"/>
</dbReference>
<keyword evidence="2" id="KW-1003">Cell membrane</keyword>
<evidence type="ECO:0000256" key="3">
    <source>
        <dbReference type="ARBA" id="ARBA00022519"/>
    </source>
</evidence>
<dbReference type="EMBL" id="VBOY01000066">
    <property type="protein sequence ID" value="TMQ65744.1"/>
    <property type="molecule type" value="Genomic_DNA"/>
</dbReference>
<evidence type="ECO:0000256" key="6">
    <source>
        <dbReference type="ARBA" id="ARBA00023315"/>
    </source>
</evidence>
<protein>
    <submittedName>
        <fullName evidence="7">Lipid A biosynthesis acyltransferase</fullName>
    </submittedName>
</protein>
<dbReference type="PANTHER" id="PTHR30606">
    <property type="entry name" value="LIPID A BIOSYNTHESIS LAUROYL ACYLTRANSFERASE"/>
    <property type="match status" value="1"/>
</dbReference>
<evidence type="ECO:0000313" key="8">
    <source>
        <dbReference type="Proteomes" id="UP000316609"/>
    </source>
</evidence>
<dbReference type="Proteomes" id="UP000316609">
    <property type="component" value="Unassembled WGS sequence"/>
</dbReference>
<keyword evidence="6 7" id="KW-0012">Acyltransferase</keyword>
<dbReference type="GO" id="GO:0016746">
    <property type="term" value="F:acyltransferase activity"/>
    <property type="evidence" value="ECO:0007669"/>
    <property type="project" value="UniProtKB-KW"/>
</dbReference>
<dbReference type="PANTHER" id="PTHR30606:SF10">
    <property type="entry name" value="PHOSPHATIDYLINOSITOL MANNOSIDE ACYLTRANSFERASE"/>
    <property type="match status" value="1"/>
</dbReference>
<dbReference type="InterPro" id="IPR004960">
    <property type="entry name" value="LipA_acyltrans"/>
</dbReference>
<comment type="caution">
    <text evidence="7">The sequence shown here is derived from an EMBL/GenBank/DDBJ whole genome shotgun (WGS) entry which is preliminary data.</text>
</comment>
<dbReference type="GO" id="GO:0005886">
    <property type="term" value="C:plasma membrane"/>
    <property type="evidence" value="ECO:0007669"/>
    <property type="project" value="UniProtKB-SubCell"/>
</dbReference>
<dbReference type="CDD" id="cd07984">
    <property type="entry name" value="LPLAT_LABLAT-like"/>
    <property type="match status" value="1"/>
</dbReference>
<keyword evidence="4 7" id="KW-0808">Transferase</keyword>
<sequence>MVQAVAAGIGVMPWRLSLKVGAALGDAVRIAGVRRAVAAGNLAQAFPEWSLEERERVLADHYRELGRVACEYVRLPELAHAAPGEVIAQVHGMEHLIAAHDAGRGALLVTGHFGNFELGAAYLGRRHPVDMVVKPLANPGVQAWIAERRRRAGVGMIPLGAGVRRVFEALRQNRWVALLADQDAKSRGVFVPFLGRPSSTPVGPAEIALRTGAPLIMGFMHRRADGRHELEVLPPLLASETDGDPALLLTARHAACLEAWIRRHPANWLWLHRRWKSAPPAAESAGAA</sequence>
<gene>
    <name evidence="7" type="ORF">E6K78_07150</name>
</gene>
<keyword evidence="5" id="KW-0472">Membrane</keyword>
<dbReference type="PIRSF" id="PIRSF026649">
    <property type="entry name" value="MsbB"/>
    <property type="match status" value="1"/>
</dbReference>
<accession>A0A538TQ42</accession>
<proteinExistence type="predicted"/>
<evidence type="ECO:0000256" key="2">
    <source>
        <dbReference type="ARBA" id="ARBA00022475"/>
    </source>
</evidence>
<name>A0A538TQ42_UNCEI</name>
<evidence type="ECO:0000256" key="1">
    <source>
        <dbReference type="ARBA" id="ARBA00004533"/>
    </source>
</evidence>
<keyword evidence="3" id="KW-0997">Cell inner membrane</keyword>
<dbReference type="AlphaFoldDB" id="A0A538TQ42"/>